<evidence type="ECO:0000256" key="4">
    <source>
        <dbReference type="ARBA" id="ARBA00022692"/>
    </source>
</evidence>
<dbReference type="InterPro" id="IPR004813">
    <property type="entry name" value="OPT"/>
</dbReference>
<dbReference type="EMBL" id="JAVIJP010000103">
    <property type="protein sequence ID" value="KAL3614714.1"/>
    <property type="molecule type" value="Genomic_DNA"/>
</dbReference>
<evidence type="ECO:0000313" key="9">
    <source>
        <dbReference type="EMBL" id="KAL3614714.1"/>
    </source>
</evidence>
<organism evidence="9 10">
    <name type="scientific">Castilleja foliolosa</name>
    <dbReference type="NCBI Taxonomy" id="1961234"/>
    <lineage>
        <taxon>Eukaryota</taxon>
        <taxon>Viridiplantae</taxon>
        <taxon>Streptophyta</taxon>
        <taxon>Embryophyta</taxon>
        <taxon>Tracheophyta</taxon>
        <taxon>Spermatophyta</taxon>
        <taxon>Magnoliopsida</taxon>
        <taxon>eudicotyledons</taxon>
        <taxon>Gunneridae</taxon>
        <taxon>Pentapetalae</taxon>
        <taxon>asterids</taxon>
        <taxon>lamiids</taxon>
        <taxon>Lamiales</taxon>
        <taxon>Orobanchaceae</taxon>
        <taxon>Pedicularideae</taxon>
        <taxon>Castillejinae</taxon>
        <taxon>Castilleja</taxon>
    </lineage>
</organism>
<evidence type="ECO:0000256" key="2">
    <source>
        <dbReference type="ARBA" id="ARBA00005484"/>
    </source>
</evidence>
<keyword evidence="7" id="KW-1133">Transmembrane helix</keyword>
<evidence type="ECO:0000256" key="8">
    <source>
        <dbReference type="ARBA" id="ARBA00023136"/>
    </source>
</evidence>
<keyword evidence="6" id="KW-0653">Protein transport</keyword>
<comment type="caution">
    <text evidence="9">The sequence shown here is derived from an EMBL/GenBank/DDBJ whole genome shotgun (WGS) entry which is preliminary data.</text>
</comment>
<evidence type="ECO:0000256" key="5">
    <source>
        <dbReference type="ARBA" id="ARBA00022856"/>
    </source>
</evidence>
<dbReference type="AlphaFoldDB" id="A0ABD3BBS9"/>
<comment type="subcellular location">
    <subcellularLocation>
        <location evidence="1">Membrane</location>
        <topology evidence="1">Multi-pass membrane protein</topology>
    </subcellularLocation>
</comment>
<accession>A0ABD3BBS9</accession>
<dbReference type="GO" id="GO:0016020">
    <property type="term" value="C:membrane"/>
    <property type="evidence" value="ECO:0007669"/>
    <property type="project" value="UniProtKB-SubCell"/>
</dbReference>
<comment type="similarity">
    <text evidence="2">Belongs to the oligopeptide OPT transporter (TC 2.A.67.1) family.</text>
</comment>
<evidence type="ECO:0000256" key="7">
    <source>
        <dbReference type="ARBA" id="ARBA00022989"/>
    </source>
</evidence>
<keyword evidence="8" id="KW-0472">Membrane</keyword>
<dbReference type="InterPro" id="IPR004648">
    <property type="entry name" value="Oligpept_transpt"/>
</dbReference>
<keyword evidence="5" id="KW-0571">Peptide transport</keyword>
<evidence type="ECO:0000256" key="6">
    <source>
        <dbReference type="ARBA" id="ARBA00022927"/>
    </source>
</evidence>
<evidence type="ECO:0000256" key="1">
    <source>
        <dbReference type="ARBA" id="ARBA00004141"/>
    </source>
</evidence>
<reference evidence="10" key="1">
    <citation type="journal article" date="2024" name="IScience">
        <title>Strigolactones Initiate the Formation of Haustorium-like Structures in Castilleja.</title>
        <authorList>
            <person name="Buerger M."/>
            <person name="Peterson D."/>
            <person name="Chory J."/>
        </authorList>
    </citation>
    <scope>NUCLEOTIDE SEQUENCE [LARGE SCALE GENOMIC DNA]</scope>
</reference>
<evidence type="ECO:0000313" key="10">
    <source>
        <dbReference type="Proteomes" id="UP001632038"/>
    </source>
</evidence>
<dbReference type="GO" id="GO:0015833">
    <property type="term" value="P:peptide transport"/>
    <property type="evidence" value="ECO:0007669"/>
    <property type="project" value="UniProtKB-KW"/>
</dbReference>
<keyword evidence="4" id="KW-0812">Transmembrane</keyword>
<name>A0ABD3BBS9_9LAMI</name>
<keyword evidence="3" id="KW-0813">Transport</keyword>
<dbReference type="Pfam" id="PF03169">
    <property type="entry name" value="OPT"/>
    <property type="match status" value="1"/>
</dbReference>
<evidence type="ECO:0000256" key="3">
    <source>
        <dbReference type="ARBA" id="ARBA00022448"/>
    </source>
</evidence>
<dbReference type="GO" id="GO:0015031">
    <property type="term" value="P:protein transport"/>
    <property type="evidence" value="ECO:0007669"/>
    <property type="project" value="UniProtKB-KW"/>
</dbReference>
<gene>
    <name evidence="9" type="ORF">CASFOL_041471</name>
</gene>
<keyword evidence="10" id="KW-1185">Reference proteome</keyword>
<dbReference type="Proteomes" id="UP001632038">
    <property type="component" value="Unassembled WGS sequence"/>
</dbReference>
<sequence>MKRCQTGGFIHYSWCGVLAIIVGLRRVRQTAQTPMVGPYNGLRDGYVFHSTDRHFSSHNKPCNMVISYIYPGRPLANVSFKTYGYISMSQALGFLSDFKLGHYMKIPPKSMFIAQLVGTCPTDPGVVVKGCPVMH</sequence>
<proteinExistence type="inferred from homology"/>
<protein>
    <submittedName>
        <fullName evidence="9">Uncharacterized protein</fullName>
    </submittedName>
</protein>
<dbReference type="PANTHER" id="PTHR22601">
    <property type="entry name" value="ISP4 LIKE PROTEIN"/>
    <property type="match status" value="1"/>
</dbReference>